<dbReference type="InterPro" id="IPR013611">
    <property type="entry name" value="Transp-assoc_OB_typ2"/>
</dbReference>
<evidence type="ECO:0000256" key="1">
    <source>
        <dbReference type="ARBA" id="ARBA00022448"/>
    </source>
</evidence>
<dbReference type="PROSITE" id="PS50893">
    <property type="entry name" value="ABC_TRANSPORTER_2"/>
    <property type="match status" value="1"/>
</dbReference>
<dbReference type="InterPro" id="IPR008995">
    <property type="entry name" value="Mo/tungstate-bd_C_term_dom"/>
</dbReference>
<dbReference type="RefSeq" id="WP_310914236.1">
    <property type="nucleotide sequence ID" value="NZ_JAVLVT010000020.1"/>
</dbReference>
<keyword evidence="9" id="KW-0406">Ion transport</keyword>
<evidence type="ECO:0000256" key="7">
    <source>
        <dbReference type="ARBA" id="ARBA00022967"/>
    </source>
</evidence>
<keyword evidence="10" id="KW-0472">Membrane</keyword>
<dbReference type="InterPro" id="IPR015853">
    <property type="entry name" value="ABC_transpr_FbpC"/>
</dbReference>
<evidence type="ECO:0000256" key="8">
    <source>
        <dbReference type="ARBA" id="ARBA00023004"/>
    </source>
</evidence>
<feature type="domain" description="ABC transporter" evidence="11">
    <location>
        <begin position="4"/>
        <end position="233"/>
    </location>
</feature>
<dbReference type="EMBL" id="JAVLVT010000020">
    <property type="protein sequence ID" value="MDS1272640.1"/>
    <property type="molecule type" value="Genomic_DNA"/>
</dbReference>
<dbReference type="SUPFAM" id="SSF52540">
    <property type="entry name" value="P-loop containing nucleoside triphosphate hydrolases"/>
    <property type="match status" value="1"/>
</dbReference>
<comment type="caution">
    <text evidence="12">The sequence shown here is derived from an EMBL/GenBank/DDBJ whole genome shotgun (WGS) entry which is preliminary data.</text>
</comment>
<accession>A0ABU2HCS6</accession>
<dbReference type="InterPro" id="IPR003439">
    <property type="entry name" value="ABC_transporter-like_ATP-bd"/>
</dbReference>
<dbReference type="CDD" id="cd03259">
    <property type="entry name" value="ABC_Carb_Solutes_like"/>
    <property type="match status" value="1"/>
</dbReference>
<dbReference type="InterPro" id="IPR050093">
    <property type="entry name" value="ABC_SmlMolc_Importer"/>
</dbReference>
<keyword evidence="8" id="KW-0408">Iron</keyword>
<keyword evidence="3" id="KW-0410">Iron transport</keyword>
<reference evidence="13" key="1">
    <citation type="submission" date="2023-07" db="EMBL/GenBank/DDBJ databases">
        <title>Novel species in the genus Lipingzhangella isolated from Sambhar Salt Lake.</title>
        <authorList>
            <person name="Jiya N."/>
            <person name="Kajale S."/>
            <person name="Sharma A."/>
        </authorList>
    </citation>
    <scope>NUCLEOTIDE SEQUENCE [LARGE SCALE GENOMIC DNA]</scope>
    <source>
        <strain evidence="13">LS1_29</strain>
    </source>
</reference>
<keyword evidence="7" id="KW-1278">Translocase</keyword>
<dbReference type="SMART" id="SM00382">
    <property type="entry name" value="AAA"/>
    <property type="match status" value="1"/>
</dbReference>
<dbReference type="GO" id="GO:0005524">
    <property type="term" value="F:ATP binding"/>
    <property type="evidence" value="ECO:0007669"/>
    <property type="project" value="UniProtKB-KW"/>
</dbReference>
<keyword evidence="13" id="KW-1185">Reference proteome</keyword>
<dbReference type="Pfam" id="PF00005">
    <property type="entry name" value="ABC_tran"/>
    <property type="match status" value="1"/>
</dbReference>
<keyword evidence="2" id="KW-1003">Cell membrane</keyword>
<evidence type="ECO:0000256" key="4">
    <source>
        <dbReference type="ARBA" id="ARBA00022519"/>
    </source>
</evidence>
<evidence type="ECO:0000256" key="9">
    <source>
        <dbReference type="ARBA" id="ARBA00023065"/>
    </source>
</evidence>
<evidence type="ECO:0000256" key="5">
    <source>
        <dbReference type="ARBA" id="ARBA00022741"/>
    </source>
</evidence>
<dbReference type="PANTHER" id="PTHR42781">
    <property type="entry name" value="SPERMIDINE/PUTRESCINE IMPORT ATP-BINDING PROTEIN POTA"/>
    <property type="match status" value="1"/>
</dbReference>
<dbReference type="PANTHER" id="PTHR42781:SF5">
    <property type="entry name" value="PUTRESCINE TRANSPORT ATP-BINDING PROTEIN POTG"/>
    <property type="match status" value="1"/>
</dbReference>
<keyword evidence="4" id="KW-0997">Cell inner membrane</keyword>
<dbReference type="PROSITE" id="PS00211">
    <property type="entry name" value="ABC_TRANSPORTER_1"/>
    <property type="match status" value="1"/>
</dbReference>
<keyword evidence="5" id="KW-0547">Nucleotide-binding</keyword>
<evidence type="ECO:0000256" key="6">
    <source>
        <dbReference type="ARBA" id="ARBA00022840"/>
    </source>
</evidence>
<dbReference type="Proteomes" id="UP001250214">
    <property type="component" value="Unassembled WGS sequence"/>
</dbReference>
<name>A0ABU2HCS6_9ACTN</name>
<evidence type="ECO:0000256" key="2">
    <source>
        <dbReference type="ARBA" id="ARBA00022475"/>
    </source>
</evidence>
<protein>
    <submittedName>
        <fullName evidence="12">ABC transporter ATP-binding protein</fullName>
    </submittedName>
</protein>
<evidence type="ECO:0000256" key="10">
    <source>
        <dbReference type="ARBA" id="ARBA00023136"/>
    </source>
</evidence>
<dbReference type="SUPFAM" id="SSF50331">
    <property type="entry name" value="MOP-like"/>
    <property type="match status" value="1"/>
</dbReference>
<evidence type="ECO:0000313" key="12">
    <source>
        <dbReference type="EMBL" id="MDS1272640.1"/>
    </source>
</evidence>
<dbReference type="Pfam" id="PF08402">
    <property type="entry name" value="TOBE_2"/>
    <property type="match status" value="1"/>
</dbReference>
<evidence type="ECO:0000313" key="13">
    <source>
        <dbReference type="Proteomes" id="UP001250214"/>
    </source>
</evidence>
<evidence type="ECO:0000256" key="3">
    <source>
        <dbReference type="ARBA" id="ARBA00022496"/>
    </source>
</evidence>
<dbReference type="Gene3D" id="3.40.50.300">
    <property type="entry name" value="P-loop containing nucleotide triphosphate hydrolases"/>
    <property type="match status" value="1"/>
</dbReference>
<proteinExistence type="predicted"/>
<keyword evidence="1" id="KW-0813">Transport</keyword>
<dbReference type="InterPro" id="IPR017871">
    <property type="entry name" value="ABC_transporter-like_CS"/>
</dbReference>
<sequence>MSTLVVRELSKSFGRTTVLDRLDLTVPRGALAAVLGASGCGKTTLLRILAGFERADAGTVEADGHLIGSRQRHVPPEKRRIGIVPQEGALFPHLTVWNNVAFGLPRRGRAQRVREVLDLVGLVDLGRRMPHELSGGQQQRVALARALAPNPSLVLLDEPFNALDPGLRAEVRAEVRAVLRDAGATGVLVTHDQEEALSTADMVALLRGGHIVQAGTPRDVYTQPRDVTTAGFLGETVVLDGKTEDGRVVCPLGILRAHSNGEATNCPGTVVLRPEQLVLDPDSGVPAQVKDTQFQGHDTVARLCLAECGTEVNARLHAYPPPEVGSRVRVRVAGEVSFFPGTVEPPSTVG</sequence>
<evidence type="ECO:0000259" key="11">
    <source>
        <dbReference type="PROSITE" id="PS50893"/>
    </source>
</evidence>
<keyword evidence="6 12" id="KW-0067">ATP-binding</keyword>
<gene>
    <name evidence="12" type="ORF">RIF23_20340</name>
</gene>
<dbReference type="InterPro" id="IPR003593">
    <property type="entry name" value="AAA+_ATPase"/>
</dbReference>
<dbReference type="InterPro" id="IPR027417">
    <property type="entry name" value="P-loop_NTPase"/>
</dbReference>
<organism evidence="12 13">
    <name type="scientific">Lipingzhangella rawalii</name>
    <dbReference type="NCBI Taxonomy" id="2055835"/>
    <lineage>
        <taxon>Bacteria</taxon>
        <taxon>Bacillati</taxon>
        <taxon>Actinomycetota</taxon>
        <taxon>Actinomycetes</taxon>
        <taxon>Streptosporangiales</taxon>
        <taxon>Nocardiopsidaceae</taxon>
        <taxon>Lipingzhangella</taxon>
    </lineage>
</organism>